<proteinExistence type="predicted"/>
<organism evidence="2 3">
    <name type="scientific">Stylosanthes scabra</name>
    <dbReference type="NCBI Taxonomy" id="79078"/>
    <lineage>
        <taxon>Eukaryota</taxon>
        <taxon>Viridiplantae</taxon>
        <taxon>Streptophyta</taxon>
        <taxon>Embryophyta</taxon>
        <taxon>Tracheophyta</taxon>
        <taxon>Spermatophyta</taxon>
        <taxon>Magnoliopsida</taxon>
        <taxon>eudicotyledons</taxon>
        <taxon>Gunneridae</taxon>
        <taxon>Pentapetalae</taxon>
        <taxon>rosids</taxon>
        <taxon>fabids</taxon>
        <taxon>Fabales</taxon>
        <taxon>Fabaceae</taxon>
        <taxon>Papilionoideae</taxon>
        <taxon>50 kb inversion clade</taxon>
        <taxon>dalbergioids sensu lato</taxon>
        <taxon>Dalbergieae</taxon>
        <taxon>Pterocarpus clade</taxon>
        <taxon>Stylosanthes</taxon>
    </lineage>
</organism>
<sequence>MTGGELRRGGFQGRGRGGMLAPRGHGFKYGGPSYQRFQGTLGTYRGGASQAVGRGGKSYGARECDKDRPGTGRAPAPQGRVYSVTAEEANKT</sequence>
<dbReference type="Proteomes" id="UP001341840">
    <property type="component" value="Unassembled WGS sequence"/>
</dbReference>
<feature type="compositionally biased region" description="Basic and acidic residues" evidence="1">
    <location>
        <begin position="60"/>
        <end position="70"/>
    </location>
</feature>
<reference evidence="2 3" key="1">
    <citation type="journal article" date="2023" name="Plants (Basel)">
        <title>Bridging the Gap: Combining Genomics and Transcriptomics Approaches to Understand Stylosanthes scabra, an Orphan Legume from the Brazilian Caatinga.</title>
        <authorList>
            <person name="Ferreira-Neto J.R.C."/>
            <person name="da Silva M.D."/>
            <person name="Binneck E."/>
            <person name="de Melo N.F."/>
            <person name="da Silva R.H."/>
            <person name="de Melo A.L.T.M."/>
            <person name="Pandolfi V."/>
            <person name="Bustamante F.O."/>
            <person name="Brasileiro-Vidal A.C."/>
            <person name="Benko-Iseppon A.M."/>
        </authorList>
    </citation>
    <scope>NUCLEOTIDE SEQUENCE [LARGE SCALE GENOMIC DNA]</scope>
    <source>
        <tissue evidence="2">Leaves</tissue>
    </source>
</reference>
<protein>
    <submittedName>
        <fullName evidence="2">Uncharacterized protein</fullName>
    </submittedName>
</protein>
<evidence type="ECO:0000313" key="3">
    <source>
        <dbReference type="Proteomes" id="UP001341840"/>
    </source>
</evidence>
<evidence type="ECO:0000313" key="2">
    <source>
        <dbReference type="EMBL" id="MED6127757.1"/>
    </source>
</evidence>
<feature type="region of interest" description="Disordered" evidence="1">
    <location>
        <begin position="48"/>
        <end position="92"/>
    </location>
</feature>
<feature type="non-terminal residue" evidence="2">
    <location>
        <position position="92"/>
    </location>
</feature>
<accession>A0ABU6RUQ9</accession>
<gene>
    <name evidence="2" type="ORF">PIB30_091158</name>
</gene>
<name>A0ABU6RUQ9_9FABA</name>
<evidence type="ECO:0000256" key="1">
    <source>
        <dbReference type="SAM" id="MobiDB-lite"/>
    </source>
</evidence>
<feature type="region of interest" description="Disordered" evidence="1">
    <location>
        <begin position="1"/>
        <end position="27"/>
    </location>
</feature>
<dbReference type="EMBL" id="JASCZI010032011">
    <property type="protein sequence ID" value="MED6127757.1"/>
    <property type="molecule type" value="Genomic_DNA"/>
</dbReference>
<comment type="caution">
    <text evidence="2">The sequence shown here is derived from an EMBL/GenBank/DDBJ whole genome shotgun (WGS) entry which is preliminary data.</text>
</comment>
<keyword evidence="3" id="KW-1185">Reference proteome</keyword>